<evidence type="ECO:0000256" key="1">
    <source>
        <dbReference type="ARBA" id="ARBA00001946"/>
    </source>
</evidence>
<dbReference type="PANTHER" id="PTHR11088">
    <property type="entry name" value="TRNA DIMETHYLALLYLTRANSFERASE"/>
    <property type="match status" value="1"/>
</dbReference>
<evidence type="ECO:0000256" key="8">
    <source>
        <dbReference type="ARBA" id="ARBA00022842"/>
    </source>
</evidence>
<dbReference type="Pfam" id="PF01715">
    <property type="entry name" value="IPPT"/>
    <property type="match status" value="1"/>
</dbReference>
<dbReference type="PANTHER" id="PTHR11088:SF60">
    <property type="entry name" value="TRNA DIMETHYLALLYLTRANSFERASE"/>
    <property type="match status" value="1"/>
</dbReference>
<evidence type="ECO:0000256" key="4">
    <source>
        <dbReference type="ARBA" id="ARBA00022679"/>
    </source>
</evidence>
<comment type="caution">
    <text evidence="10">Lacks conserved residue(s) required for the propagation of feature annotation.</text>
</comment>
<dbReference type="NCBIfam" id="TIGR00174">
    <property type="entry name" value="miaA"/>
    <property type="match status" value="1"/>
</dbReference>
<dbReference type="KEGG" id="bcv:Bcav_2439"/>
<dbReference type="GO" id="GO:0005524">
    <property type="term" value="F:ATP binding"/>
    <property type="evidence" value="ECO:0007669"/>
    <property type="project" value="UniProtKB-UniRule"/>
</dbReference>
<dbReference type="GO" id="GO:0052381">
    <property type="term" value="F:tRNA dimethylallyltransferase activity"/>
    <property type="evidence" value="ECO:0007669"/>
    <property type="project" value="UniProtKB-UniRule"/>
</dbReference>
<keyword evidence="4 10" id="KW-0808">Transferase</keyword>
<evidence type="ECO:0000256" key="5">
    <source>
        <dbReference type="ARBA" id="ARBA00022694"/>
    </source>
</evidence>
<feature type="binding site" evidence="10">
    <location>
        <begin position="10"/>
        <end position="15"/>
    </location>
    <ligand>
        <name>substrate</name>
    </ligand>
</feature>
<dbReference type="GO" id="GO:0006400">
    <property type="term" value="P:tRNA modification"/>
    <property type="evidence" value="ECO:0007669"/>
    <property type="project" value="TreeGrafter"/>
</dbReference>
<keyword evidence="6 10" id="KW-0547">Nucleotide-binding</keyword>
<name>C5BWM3_BEUC1</name>
<evidence type="ECO:0000256" key="13">
    <source>
        <dbReference type="RuleBase" id="RU003785"/>
    </source>
</evidence>
<feature type="site" description="Interaction with substrate tRNA" evidence="10">
    <location>
        <position position="125"/>
    </location>
</feature>
<evidence type="ECO:0000256" key="3">
    <source>
        <dbReference type="ARBA" id="ARBA00005842"/>
    </source>
</evidence>
<protein>
    <recommendedName>
        <fullName evidence="10">tRNA dimethylallyltransferase</fullName>
        <ecNumber evidence="10">2.5.1.75</ecNumber>
    </recommendedName>
    <alternativeName>
        <fullName evidence="10">Dimethylallyl diphosphate:tRNA dimethylallyltransferase</fullName>
        <shortName evidence="10">DMAPP:tRNA dimethylallyltransferase</shortName>
        <shortName evidence="10">DMATase</shortName>
    </alternativeName>
    <alternativeName>
        <fullName evidence="10">Isopentenyl-diphosphate:tRNA isopentenyltransferase</fullName>
        <shortName evidence="10">IPP transferase</shortName>
        <shortName evidence="10">IPPT</shortName>
        <shortName evidence="10">IPTase</shortName>
    </alternativeName>
</protein>
<proteinExistence type="inferred from homology"/>
<accession>C5BWM3</accession>
<evidence type="ECO:0000256" key="6">
    <source>
        <dbReference type="ARBA" id="ARBA00022741"/>
    </source>
</evidence>
<dbReference type="Gene3D" id="3.40.50.300">
    <property type="entry name" value="P-loop containing nucleotide triphosphate hydrolases"/>
    <property type="match status" value="1"/>
</dbReference>
<dbReference type="STRING" id="471853.Bcav_2439"/>
<keyword evidence="15" id="KW-1185">Reference proteome</keyword>
<evidence type="ECO:0000256" key="2">
    <source>
        <dbReference type="ARBA" id="ARBA00003213"/>
    </source>
</evidence>
<feature type="site" description="Interaction with substrate tRNA" evidence="10">
    <location>
        <position position="104"/>
    </location>
</feature>
<evidence type="ECO:0000256" key="12">
    <source>
        <dbReference type="RuleBase" id="RU003784"/>
    </source>
</evidence>
<keyword evidence="8 10" id="KW-0460">Magnesium</keyword>
<evidence type="ECO:0000256" key="9">
    <source>
        <dbReference type="ARBA" id="ARBA00049563"/>
    </source>
</evidence>
<comment type="function">
    <text evidence="2 10 12">Catalyzes the transfer of a dimethylallyl group onto the adenine at position 37 in tRNAs that read codons beginning with uridine, leading to the formation of N6-(dimethylallyl)adenosine (i(6)A).</text>
</comment>
<evidence type="ECO:0000256" key="7">
    <source>
        <dbReference type="ARBA" id="ARBA00022840"/>
    </source>
</evidence>
<evidence type="ECO:0000256" key="10">
    <source>
        <dbReference type="HAMAP-Rule" id="MF_00185"/>
    </source>
</evidence>
<dbReference type="InterPro" id="IPR039657">
    <property type="entry name" value="Dimethylallyltransferase"/>
</dbReference>
<dbReference type="SUPFAM" id="SSF52540">
    <property type="entry name" value="P-loop containing nucleoside triphosphate hydrolases"/>
    <property type="match status" value="2"/>
</dbReference>
<sequence length="310" mass="33588">MRIIAIVGPTATGKSELALDLADALRAEGSSAELTNADAMQLYRGMDVGTAKTPPTQRRGVPHHQLDVLDVTQEASVAAYQTHARADLAAVRARGAWPLLVGGSGLYVRSVLDDLTFPDTDPAVRRDLEERGERLGPGLLHDELARVDPLAAQRIGRHNLRRLVRALEVIALTGEPYSANLPDHTYALDAVQLAIRVERAELDERIHARTAAMFTGGLLEETRDLLDHGLERGVTASRAVGYAQAIDVVRGRLHLEDAVAAAAVATRQVARRQDKWFRRDPRVRWLDPEGDLLAQARAVVESAPGSGAGT</sequence>
<dbReference type="InterPro" id="IPR027417">
    <property type="entry name" value="P-loop_NTPase"/>
</dbReference>
<feature type="binding site" evidence="10">
    <location>
        <begin position="8"/>
        <end position="15"/>
    </location>
    <ligand>
        <name>ATP</name>
        <dbReference type="ChEBI" id="CHEBI:30616"/>
    </ligand>
</feature>
<dbReference type="HAMAP" id="MF_00185">
    <property type="entry name" value="IPP_trans"/>
    <property type="match status" value="1"/>
</dbReference>
<dbReference type="eggNOG" id="COG0324">
    <property type="taxonomic scope" value="Bacteria"/>
</dbReference>
<dbReference type="EC" id="2.5.1.75" evidence="10"/>
<reference evidence="14 15" key="1">
    <citation type="journal article" date="2009" name="Stand. Genomic Sci.">
        <title>Complete genome sequence of Beutenbergia cavernae type strain (HKI 0122).</title>
        <authorList>
            <person name="Land M."/>
            <person name="Pukall R."/>
            <person name="Abt B."/>
            <person name="Goker M."/>
            <person name="Rohde M."/>
            <person name="Glavina Del Rio T."/>
            <person name="Tice H."/>
            <person name="Copeland A."/>
            <person name="Cheng J.F."/>
            <person name="Lucas S."/>
            <person name="Chen F."/>
            <person name="Nolan M."/>
            <person name="Bruce D."/>
            <person name="Goodwin L."/>
            <person name="Pitluck S."/>
            <person name="Ivanova N."/>
            <person name="Mavromatis K."/>
            <person name="Ovchinnikova G."/>
            <person name="Pati A."/>
            <person name="Chen A."/>
            <person name="Palaniappan K."/>
            <person name="Hauser L."/>
            <person name="Chang Y.J."/>
            <person name="Jefferies C.C."/>
            <person name="Saunders E."/>
            <person name="Brettin T."/>
            <person name="Detter J.C."/>
            <person name="Han C."/>
            <person name="Chain P."/>
            <person name="Bristow J."/>
            <person name="Eisen J.A."/>
            <person name="Markowitz V."/>
            <person name="Hugenholtz P."/>
            <person name="Kyrpides N.C."/>
            <person name="Klenk H.P."/>
            <person name="Lapidus A."/>
        </authorList>
    </citation>
    <scope>NUCLEOTIDE SEQUENCE [LARGE SCALE GENOMIC DNA]</scope>
    <source>
        <strain evidence="15">ATCC BAA-8 / DSM 12333 / NBRC 16432</strain>
    </source>
</reference>
<evidence type="ECO:0000256" key="11">
    <source>
        <dbReference type="RuleBase" id="RU003783"/>
    </source>
</evidence>
<keyword evidence="5 10" id="KW-0819">tRNA processing</keyword>
<dbReference type="Gene3D" id="1.10.20.140">
    <property type="match status" value="1"/>
</dbReference>
<keyword evidence="7 10" id="KW-0067">ATP-binding</keyword>
<dbReference type="RefSeq" id="WP_015882929.1">
    <property type="nucleotide sequence ID" value="NC_012669.1"/>
</dbReference>
<comment type="cofactor">
    <cofactor evidence="1 10">
        <name>Mg(2+)</name>
        <dbReference type="ChEBI" id="CHEBI:18420"/>
    </cofactor>
</comment>
<dbReference type="OrthoDB" id="9776390at2"/>
<dbReference type="InterPro" id="IPR018022">
    <property type="entry name" value="IPT"/>
</dbReference>
<dbReference type="Proteomes" id="UP000007962">
    <property type="component" value="Chromosome"/>
</dbReference>
<comment type="subunit">
    <text evidence="10">Monomer.</text>
</comment>
<organism evidence="14 15">
    <name type="scientific">Beutenbergia cavernae (strain ATCC BAA-8 / DSM 12333 / CCUG 43141 / JCM 11478 / NBRC 16432 / NCIMB 13614 / HKI 0122)</name>
    <dbReference type="NCBI Taxonomy" id="471853"/>
    <lineage>
        <taxon>Bacteria</taxon>
        <taxon>Bacillati</taxon>
        <taxon>Actinomycetota</taxon>
        <taxon>Actinomycetes</taxon>
        <taxon>Micrococcales</taxon>
        <taxon>Beutenbergiaceae</taxon>
        <taxon>Beutenbergia</taxon>
    </lineage>
</organism>
<dbReference type="AlphaFoldDB" id="C5BWM3"/>
<comment type="catalytic activity">
    <reaction evidence="9 10 11">
        <text>adenosine(37) in tRNA + dimethylallyl diphosphate = N(6)-dimethylallyladenosine(37) in tRNA + diphosphate</text>
        <dbReference type="Rhea" id="RHEA:26482"/>
        <dbReference type="Rhea" id="RHEA-COMP:10162"/>
        <dbReference type="Rhea" id="RHEA-COMP:10375"/>
        <dbReference type="ChEBI" id="CHEBI:33019"/>
        <dbReference type="ChEBI" id="CHEBI:57623"/>
        <dbReference type="ChEBI" id="CHEBI:74411"/>
        <dbReference type="ChEBI" id="CHEBI:74415"/>
        <dbReference type="EC" id="2.5.1.75"/>
    </reaction>
</comment>
<dbReference type="FunFam" id="1.10.20.140:FF:000001">
    <property type="entry name" value="tRNA dimethylallyltransferase"/>
    <property type="match status" value="1"/>
</dbReference>
<gene>
    <name evidence="10" type="primary">miaA</name>
    <name evidence="14" type="ordered locus">Bcav_2439</name>
</gene>
<dbReference type="HOGENOM" id="CLU_032616_0_1_11"/>
<evidence type="ECO:0000313" key="14">
    <source>
        <dbReference type="EMBL" id="ACQ80689.1"/>
    </source>
</evidence>
<evidence type="ECO:0000313" key="15">
    <source>
        <dbReference type="Proteomes" id="UP000007962"/>
    </source>
</evidence>
<dbReference type="EMBL" id="CP001618">
    <property type="protein sequence ID" value="ACQ80689.1"/>
    <property type="molecule type" value="Genomic_DNA"/>
</dbReference>
<comment type="similarity">
    <text evidence="3 10 13">Belongs to the IPP transferase family.</text>
</comment>